<feature type="transmembrane region" description="Helical" evidence="5">
    <location>
        <begin position="259"/>
        <end position="281"/>
    </location>
</feature>
<evidence type="ECO:0000256" key="5">
    <source>
        <dbReference type="SAM" id="Phobius"/>
    </source>
</evidence>
<dbReference type="Proteomes" id="UP000292447">
    <property type="component" value="Chromosome V"/>
</dbReference>
<gene>
    <name evidence="6" type="primary">MPUL0E03450</name>
    <name evidence="6" type="ORF">METSCH_E03450</name>
</gene>
<feature type="transmembrane region" description="Helical" evidence="5">
    <location>
        <begin position="475"/>
        <end position="494"/>
    </location>
</feature>
<comment type="subcellular location">
    <subcellularLocation>
        <location evidence="1">Membrane</location>
        <topology evidence="1">Multi-pass membrane protein</topology>
    </subcellularLocation>
</comment>
<feature type="transmembrane region" description="Helical" evidence="5">
    <location>
        <begin position="182"/>
        <end position="206"/>
    </location>
</feature>
<dbReference type="Pfam" id="PF13520">
    <property type="entry name" value="AA_permease_2"/>
    <property type="match status" value="1"/>
</dbReference>
<dbReference type="InterPro" id="IPR050598">
    <property type="entry name" value="AminoAcid_Transporter"/>
</dbReference>
<dbReference type="GO" id="GO:0016020">
    <property type="term" value="C:membrane"/>
    <property type="evidence" value="ECO:0007669"/>
    <property type="project" value="UniProtKB-SubCell"/>
</dbReference>
<evidence type="ECO:0000313" key="7">
    <source>
        <dbReference type="Proteomes" id="UP000292447"/>
    </source>
</evidence>
<dbReference type="EMBL" id="CP034460">
    <property type="protein sequence ID" value="QBM90105.1"/>
    <property type="molecule type" value="Genomic_DNA"/>
</dbReference>
<dbReference type="PIRSF" id="PIRSF006060">
    <property type="entry name" value="AA_transporter"/>
    <property type="match status" value="1"/>
</dbReference>
<feature type="transmembrane region" description="Helical" evidence="5">
    <location>
        <begin position="110"/>
        <end position="132"/>
    </location>
</feature>
<keyword evidence="4 5" id="KW-0472">Membrane</keyword>
<evidence type="ECO:0000256" key="4">
    <source>
        <dbReference type="ARBA" id="ARBA00023136"/>
    </source>
</evidence>
<evidence type="ECO:0000256" key="3">
    <source>
        <dbReference type="ARBA" id="ARBA00022989"/>
    </source>
</evidence>
<proteinExistence type="predicted"/>
<feature type="transmembrane region" description="Helical" evidence="5">
    <location>
        <begin position="384"/>
        <end position="403"/>
    </location>
</feature>
<dbReference type="PANTHER" id="PTHR11785:SF382">
    <property type="entry name" value="LOW-AFFINITY METHIONINE PERMEASE"/>
    <property type="match status" value="1"/>
</dbReference>
<sequence length="550" mass="61169">MPTLIPTVLTQLAAYLRLSLQERAKYLKLGTFSCISLITNKMIGTGLFSTPSIIFKYCNGNVPIFLGLWILGAIIILLGLLVYLEYALNLPFRNGGEKNYLLRVFRVPKGLCGCIYAFQMVFLGFSSGNSFAFGKYIWYAVSGEPQPGASEWPAKWIGVACITFCIWLHVRYPNQGMALFNFLGMFKIVILFLIIAIGLLVGLGAITVPESAPVAVSTEPQNAYLISVALLQVVYLFKGWENANYVLSELENPYQALTVTAPVSVLLVTCLYFMVVVSYLVVIPKKELLSSGVLVAGIFFNKVFGESITSRVLPILISLLTLGNVMVVSFAHSRVNQELAQENYLPFSKYFQNLNHSLLLHWAITVIILVGPPSAEIYEFVVNLYIYPGTWINLLLTGGLIYLKLNRDKENWAKEEIIEPEIIVEPSSPKSVQSLVNSHHTQSSAESIQSYTEFDLLISHADSTRVTTPTKKFSAPWACIFVFLAANLFLALFPFVPPPASEGGAIPYWCFPVVGTGCLLMGAVFYYGRNHVYRALEKPMPLYEEQDVTE</sequence>
<keyword evidence="2 5" id="KW-0812">Transmembrane</keyword>
<organism evidence="6 7">
    <name type="scientific">Metschnikowia aff. pulcherrima</name>
    <dbReference type="NCBI Taxonomy" id="2163413"/>
    <lineage>
        <taxon>Eukaryota</taxon>
        <taxon>Fungi</taxon>
        <taxon>Dikarya</taxon>
        <taxon>Ascomycota</taxon>
        <taxon>Saccharomycotina</taxon>
        <taxon>Pichiomycetes</taxon>
        <taxon>Metschnikowiaceae</taxon>
        <taxon>Metschnikowia</taxon>
    </lineage>
</organism>
<evidence type="ECO:0000313" key="6">
    <source>
        <dbReference type="EMBL" id="QBM90105.1"/>
    </source>
</evidence>
<dbReference type="PANTHER" id="PTHR11785">
    <property type="entry name" value="AMINO ACID TRANSPORTER"/>
    <property type="match status" value="1"/>
</dbReference>
<feature type="transmembrane region" description="Helical" evidence="5">
    <location>
        <begin position="311"/>
        <end position="332"/>
    </location>
</feature>
<dbReference type="STRING" id="2163413.A0A4P6XTF6"/>
<keyword evidence="3 5" id="KW-1133">Transmembrane helix</keyword>
<evidence type="ECO:0000256" key="2">
    <source>
        <dbReference type="ARBA" id="ARBA00022692"/>
    </source>
</evidence>
<keyword evidence="7" id="KW-1185">Reference proteome</keyword>
<dbReference type="GO" id="GO:0015179">
    <property type="term" value="F:L-amino acid transmembrane transporter activity"/>
    <property type="evidence" value="ECO:0007669"/>
    <property type="project" value="TreeGrafter"/>
</dbReference>
<feature type="transmembrane region" description="Helical" evidence="5">
    <location>
        <begin position="152"/>
        <end position="170"/>
    </location>
</feature>
<feature type="transmembrane region" description="Helical" evidence="5">
    <location>
        <begin position="353"/>
        <end position="372"/>
    </location>
</feature>
<reference evidence="7" key="1">
    <citation type="submission" date="2019-03" db="EMBL/GenBank/DDBJ databases">
        <title>Snf2 controls pulcherriminic acid biosynthesis and connects pigmentation and antifungal activity of the yeast Metschnikowia pulcherrima.</title>
        <authorList>
            <person name="Gore-Lloyd D."/>
            <person name="Sumann I."/>
            <person name="Brachmann A.O."/>
            <person name="Schneeberger K."/>
            <person name="Ortiz-Merino R.A."/>
            <person name="Moreno-Beltran M."/>
            <person name="Schlaefli M."/>
            <person name="Kirner P."/>
            <person name="Santos Kron A."/>
            <person name="Wolfe K.H."/>
            <person name="Piel J."/>
            <person name="Ahrens C.H."/>
            <person name="Henk D."/>
            <person name="Freimoser F.M."/>
        </authorList>
    </citation>
    <scope>NUCLEOTIDE SEQUENCE [LARGE SCALE GENOMIC DNA]</scope>
    <source>
        <strain evidence="7">APC 1.2</strain>
    </source>
</reference>
<feature type="transmembrane region" description="Helical" evidence="5">
    <location>
        <begin position="64"/>
        <end position="89"/>
    </location>
</feature>
<protein>
    <submittedName>
        <fullName evidence="6">Amino acid transporter</fullName>
    </submittedName>
</protein>
<feature type="transmembrane region" description="Helical" evidence="5">
    <location>
        <begin position="506"/>
        <end position="528"/>
    </location>
</feature>
<evidence type="ECO:0000256" key="1">
    <source>
        <dbReference type="ARBA" id="ARBA00004141"/>
    </source>
</evidence>
<accession>A0A4P6XTF6</accession>
<dbReference type="InterPro" id="IPR002293">
    <property type="entry name" value="AA/rel_permease1"/>
</dbReference>
<dbReference type="Gene3D" id="1.20.1740.10">
    <property type="entry name" value="Amino acid/polyamine transporter I"/>
    <property type="match status" value="1"/>
</dbReference>
<dbReference type="AlphaFoldDB" id="A0A4P6XTF6"/>
<name>A0A4P6XTF6_9ASCO</name>